<dbReference type="InterPro" id="IPR000504">
    <property type="entry name" value="RRM_dom"/>
</dbReference>
<dbReference type="PANTHER" id="PTHR48034">
    <property type="entry name" value="TRANSFORMER-2 SEX-DETERMINING PROTEIN-RELATED"/>
    <property type="match status" value="1"/>
</dbReference>
<evidence type="ECO:0000256" key="2">
    <source>
        <dbReference type="SAM" id="MobiDB-lite"/>
    </source>
</evidence>
<dbReference type="Gene3D" id="3.30.70.330">
    <property type="match status" value="2"/>
</dbReference>
<keyword evidence="1" id="KW-0694">RNA-binding</keyword>
<feature type="compositionally biased region" description="Polar residues" evidence="2">
    <location>
        <begin position="103"/>
        <end position="112"/>
    </location>
</feature>
<evidence type="ECO:0000313" key="5">
    <source>
        <dbReference type="Proteomes" id="UP000277580"/>
    </source>
</evidence>
<name>A0A3N4KJ95_9PEZI</name>
<dbReference type="GO" id="GO:0003723">
    <property type="term" value="F:RNA binding"/>
    <property type="evidence" value="ECO:0007669"/>
    <property type="project" value="UniProtKB-UniRule"/>
</dbReference>
<evidence type="ECO:0000313" key="4">
    <source>
        <dbReference type="EMBL" id="RPB09382.1"/>
    </source>
</evidence>
<evidence type="ECO:0000259" key="3">
    <source>
        <dbReference type="PROSITE" id="PS50102"/>
    </source>
</evidence>
<feature type="region of interest" description="Disordered" evidence="2">
    <location>
        <begin position="87"/>
        <end position="112"/>
    </location>
</feature>
<dbReference type="Proteomes" id="UP000277580">
    <property type="component" value="Unassembled WGS sequence"/>
</dbReference>
<dbReference type="OrthoDB" id="410044at2759"/>
<sequence length="624" mass="70174">MSLKITGNFNRPRGKTLSSLDIFSIAQDISGPTRLQGRLLEAFNDHKAQQTSEILASELQSRCNIAEDGSNDSGLISINHYDFSSQETDRDVSVGEVSEEATDSTGDSQNDFVSDEDVKDLARHGLPSACIFVANLAATQTDDQLMKSLQSHFGKFGRLHVKIRRDTKGNPYSFCQFECDETARLALRDGRNAIIDSTGRRIRCEPAKVNRTLVLSKMDSKVFNENDARKILFGFGETETMEFARDGDTLPVRGTKEGRRCFVRFAYRQDAVDCYQYFRHHCTWTADWTSNFSVPNIIPRIQTVEIDPVSIFIGKLNPDLIGENELRARFSRYGMIVECNLVNRASKNGIGRNAFAFVKYEAEEMANRALEEENNSLFLGKQIHVQKREIHKKPIRMAPHPPNGLRLGGPVTNSQLSHMDQVRRFGVPQSFPFSMEAVADLAARLSVQLAEQRDHSRRPSGASMFSNQSVISQMPYVYSNDQMVNRHGVFQGNIPGLTFHQPFQHGYSGFHNGTTHQPIAQETPISPRTVQATTHTPQDPPVFRQQVDDAYSGAFPPAIVPHLHQFQQTQNLVPHLAMMDNSHHRESVISMLPYDQTNCYGQYGNGYTAQTGYHMQPNHHHGGP</sequence>
<dbReference type="InterPro" id="IPR012677">
    <property type="entry name" value="Nucleotide-bd_a/b_plait_sf"/>
</dbReference>
<dbReference type="PROSITE" id="PS50102">
    <property type="entry name" value="RRM"/>
    <property type="match status" value="2"/>
</dbReference>
<keyword evidence="5" id="KW-1185">Reference proteome</keyword>
<accession>A0A3N4KJ95</accession>
<dbReference type="InterPro" id="IPR050441">
    <property type="entry name" value="RBM"/>
</dbReference>
<dbReference type="InterPro" id="IPR035979">
    <property type="entry name" value="RBD_domain_sf"/>
</dbReference>
<evidence type="ECO:0000256" key="1">
    <source>
        <dbReference type="PROSITE-ProRule" id="PRU00176"/>
    </source>
</evidence>
<dbReference type="AlphaFoldDB" id="A0A3N4KJ95"/>
<organism evidence="4 5">
    <name type="scientific">Morchella conica CCBAS932</name>
    <dbReference type="NCBI Taxonomy" id="1392247"/>
    <lineage>
        <taxon>Eukaryota</taxon>
        <taxon>Fungi</taxon>
        <taxon>Dikarya</taxon>
        <taxon>Ascomycota</taxon>
        <taxon>Pezizomycotina</taxon>
        <taxon>Pezizomycetes</taxon>
        <taxon>Pezizales</taxon>
        <taxon>Morchellaceae</taxon>
        <taxon>Morchella</taxon>
    </lineage>
</organism>
<protein>
    <recommendedName>
        <fullName evidence="3">RRM domain-containing protein</fullName>
    </recommendedName>
</protein>
<dbReference type="CDD" id="cd12454">
    <property type="entry name" value="RRM2_RIM4_like"/>
    <property type="match status" value="1"/>
</dbReference>
<feature type="domain" description="RRM" evidence="3">
    <location>
        <begin position="309"/>
        <end position="390"/>
    </location>
</feature>
<dbReference type="SUPFAM" id="SSF54928">
    <property type="entry name" value="RNA-binding domain, RBD"/>
    <property type="match status" value="2"/>
</dbReference>
<dbReference type="Pfam" id="PF00076">
    <property type="entry name" value="RRM_1"/>
    <property type="match status" value="2"/>
</dbReference>
<feature type="domain" description="RRM" evidence="3">
    <location>
        <begin position="129"/>
        <end position="209"/>
    </location>
</feature>
<proteinExistence type="predicted"/>
<dbReference type="EMBL" id="ML119152">
    <property type="protein sequence ID" value="RPB09382.1"/>
    <property type="molecule type" value="Genomic_DNA"/>
</dbReference>
<gene>
    <name evidence="4" type="ORF">P167DRAFT_607945</name>
</gene>
<dbReference type="InParanoid" id="A0A3N4KJ95"/>
<dbReference type="SMART" id="SM00360">
    <property type="entry name" value="RRM"/>
    <property type="match status" value="2"/>
</dbReference>
<reference evidence="4 5" key="1">
    <citation type="journal article" date="2018" name="Nat. Ecol. Evol.">
        <title>Pezizomycetes genomes reveal the molecular basis of ectomycorrhizal truffle lifestyle.</title>
        <authorList>
            <person name="Murat C."/>
            <person name="Payen T."/>
            <person name="Noel B."/>
            <person name="Kuo A."/>
            <person name="Morin E."/>
            <person name="Chen J."/>
            <person name="Kohler A."/>
            <person name="Krizsan K."/>
            <person name="Balestrini R."/>
            <person name="Da Silva C."/>
            <person name="Montanini B."/>
            <person name="Hainaut M."/>
            <person name="Levati E."/>
            <person name="Barry K.W."/>
            <person name="Belfiori B."/>
            <person name="Cichocki N."/>
            <person name="Clum A."/>
            <person name="Dockter R.B."/>
            <person name="Fauchery L."/>
            <person name="Guy J."/>
            <person name="Iotti M."/>
            <person name="Le Tacon F."/>
            <person name="Lindquist E.A."/>
            <person name="Lipzen A."/>
            <person name="Malagnac F."/>
            <person name="Mello A."/>
            <person name="Molinier V."/>
            <person name="Miyauchi S."/>
            <person name="Poulain J."/>
            <person name="Riccioni C."/>
            <person name="Rubini A."/>
            <person name="Sitrit Y."/>
            <person name="Splivallo R."/>
            <person name="Traeger S."/>
            <person name="Wang M."/>
            <person name="Zifcakova L."/>
            <person name="Wipf D."/>
            <person name="Zambonelli A."/>
            <person name="Paolocci F."/>
            <person name="Nowrousian M."/>
            <person name="Ottonello S."/>
            <person name="Baldrian P."/>
            <person name="Spatafora J.W."/>
            <person name="Henrissat B."/>
            <person name="Nagy L.G."/>
            <person name="Aury J.M."/>
            <person name="Wincker P."/>
            <person name="Grigoriev I.V."/>
            <person name="Bonfante P."/>
            <person name="Martin F.M."/>
        </authorList>
    </citation>
    <scope>NUCLEOTIDE SEQUENCE [LARGE SCALE GENOMIC DNA]</scope>
    <source>
        <strain evidence="4 5">CCBAS932</strain>
    </source>
</reference>
<dbReference type="STRING" id="1392247.A0A3N4KJ95"/>